<comment type="caution">
    <text evidence="3">The sequence shown here is derived from an EMBL/GenBank/DDBJ whole genome shotgun (WGS) entry which is preliminary data.</text>
</comment>
<proteinExistence type="predicted"/>
<dbReference type="AlphaFoldDB" id="A0A329R6F4"/>
<feature type="region of interest" description="Disordered" evidence="1">
    <location>
        <begin position="1"/>
        <end position="46"/>
    </location>
</feature>
<dbReference type="Proteomes" id="UP000736787">
    <property type="component" value="Unassembled WGS sequence"/>
</dbReference>
<dbReference type="EMBL" id="RCMK01000075">
    <property type="protein sequence ID" value="KAG2950176.1"/>
    <property type="molecule type" value="Genomic_DNA"/>
</dbReference>
<evidence type="ECO:0000256" key="1">
    <source>
        <dbReference type="SAM" id="MobiDB-lite"/>
    </source>
</evidence>
<keyword evidence="4" id="KW-1185">Reference proteome</keyword>
<reference evidence="2" key="2">
    <citation type="submission" date="2018-10" db="EMBL/GenBank/DDBJ databases">
        <title>Effector identification in a new, highly contiguous assembly of the strawberry crown rot pathogen Phytophthora cactorum.</title>
        <authorList>
            <person name="Armitage A.D."/>
            <person name="Nellist C.F."/>
            <person name="Bates H."/>
            <person name="Vickerstaff R.J."/>
            <person name="Harrison R.J."/>
        </authorList>
    </citation>
    <scope>NUCLEOTIDE SEQUENCE</scope>
    <source>
        <strain evidence="2">4040</strain>
    </source>
</reference>
<dbReference type="OrthoDB" id="141058at2759"/>
<name>A0A329R6F4_9STRA</name>
<evidence type="ECO:0000313" key="4">
    <source>
        <dbReference type="Proteomes" id="UP000251314"/>
    </source>
</evidence>
<organism evidence="3 4">
    <name type="scientific">Phytophthora cactorum</name>
    <dbReference type="NCBI Taxonomy" id="29920"/>
    <lineage>
        <taxon>Eukaryota</taxon>
        <taxon>Sar</taxon>
        <taxon>Stramenopiles</taxon>
        <taxon>Oomycota</taxon>
        <taxon>Peronosporomycetes</taxon>
        <taxon>Peronosporales</taxon>
        <taxon>Peronosporaceae</taxon>
        <taxon>Phytophthora</taxon>
    </lineage>
</organism>
<dbReference type="VEuPathDB" id="FungiDB:PC110_g23457"/>
<dbReference type="Proteomes" id="UP000251314">
    <property type="component" value="Unassembled WGS sequence"/>
</dbReference>
<evidence type="ECO:0000313" key="2">
    <source>
        <dbReference type="EMBL" id="KAG2950176.1"/>
    </source>
</evidence>
<gene>
    <name evidence="3" type="ORF">PC110_g23457</name>
    <name evidence="2" type="ORF">PC117_g4620</name>
</gene>
<sequence>MASQVTSNQEKKKKKKTTRKVAKGSTTVPATPVKSGGTRDVSSSPDVTAARLAAVSELSVSFEDEVATGLRTSGYT</sequence>
<accession>A0A329R6F4</accession>
<reference evidence="3 4" key="1">
    <citation type="submission" date="2018-01" db="EMBL/GenBank/DDBJ databases">
        <title>Draft genome of the strawberry crown rot pathogen Phytophthora cactorum.</title>
        <authorList>
            <person name="Armitage A.D."/>
            <person name="Lysoe E."/>
            <person name="Nellist C.F."/>
            <person name="Harrison R.J."/>
            <person name="Brurberg M.B."/>
        </authorList>
    </citation>
    <scope>NUCLEOTIDE SEQUENCE [LARGE SCALE GENOMIC DNA]</scope>
    <source>
        <strain evidence="3 4">10300</strain>
    </source>
</reference>
<protein>
    <submittedName>
        <fullName evidence="3">Uncharacterized protein</fullName>
    </submittedName>
</protein>
<feature type="compositionally biased region" description="Basic residues" evidence="1">
    <location>
        <begin position="11"/>
        <end position="22"/>
    </location>
</feature>
<evidence type="ECO:0000313" key="3">
    <source>
        <dbReference type="EMBL" id="RAW20101.1"/>
    </source>
</evidence>
<dbReference type="EMBL" id="MJFZ01003460">
    <property type="protein sequence ID" value="RAW20101.1"/>
    <property type="molecule type" value="Genomic_DNA"/>
</dbReference>